<organism evidence="3 4">
    <name type="scientific">Cinara cedri</name>
    <dbReference type="NCBI Taxonomy" id="506608"/>
    <lineage>
        <taxon>Eukaryota</taxon>
        <taxon>Metazoa</taxon>
        <taxon>Ecdysozoa</taxon>
        <taxon>Arthropoda</taxon>
        <taxon>Hexapoda</taxon>
        <taxon>Insecta</taxon>
        <taxon>Pterygota</taxon>
        <taxon>Neoptera</taxon>
        <taxon>Paraneoptera</taxon>
        <taxon>Hemiptera</taxon>
        <taxon>Sternorrhyncha</taxon>
        <taxon>Aphidomorpha</taxon>
        <taxon>Aphidoidea</taxon>
        <taxon>Aphididae</taxon>
        <taxon>Lachninae</taxon>
        <taxon>Cinara</taxon>
    </lineage>
</organism>
<dbReference type="InterPro" id="IPR036691">
    <property type="entry name" value="Endo/exonu/phosph_ase_sf"/>
</dbReference>
<dbReference type="EMBL" id="CABPRJ010001965">
    <property type="protein sequence ID" value="VVC42593.1"/>
    <property type="molecule type" value="Genomic_DNA"/>
</dbReference>
<feature type="domain" description="Endonuclease/exonuclease/phosphatase" evidence="2">
    <location>
        <begin position="485"/>
        <end position="603"/>
    </location>
</feature>
<keyword evidence="3" id="KW-0269">Exonuclease</keyword>
<keyword evidence="3" id="KW-0255">Endonuclease</keyword>
<dbReference type="GO" id="GO:0004527">
    <property type="term" value="F:exonuclease activity"/>
    <property type="evidence" value="ECO:0007669"/>
    <property type="project" value="UniProtKB-KW"/>
</dbReference>
<gene>
    <name evidence="3" type="ORF">CINCED_3A025256</name>
</gene>
<feature type="region of interest" description="Disordered" evidence="1">
    <location>
        <begin position="182"/>
        <end position="207"/>
    </location>
</feature>
<dbReference type="OrthoDB" id="6625973at2759"/>
<dbReference type="Gene3D" id="3.60.10.10">
    <property type="entry name" value="Endonuclease/exonuclease/phosphatase"/>
    <property type="match status" value="1"/>
</dbReference>
<dbReference type="PANTHER" id="PTHR19446">
    <property type="entry name" value="REVERSE TRANSCRIPTASES"/>
    <property type="match status" value="1"/>
</dbReference>
<evidence type="ECO:0000259" key="2">
    <source>
        <dbReference type="Pfam" id="PF14529"/>
    </source>
</evidence>
<feature type="region of interest" description="Disordered" evidence="1">
    <location>
        <begin position="394"/>
        <end position="413"/>
    </location>
</feature>
<keyword evidence="4" id="KW-1185">Reference proteome</keyword>
<keyword evidence="3" id="KW-0378">Hydrolase</keyword>
<evidence type="ECO:0000313" key="3">
    <source>
        <dbReference type="EMBL" id="VVC42593.1"/>
    </source>
</evidence>
<name>A0A5E4NFY4_9HEMI</name>
<protein>
    <submittedName>
        <fullName evidence="3">Endonuclease/exonuclease/phosphatase</fullName>
    </submittedName>
</protein>
<keyword evidence="3" id="KW-0540">Nuclease</keyword>
<dbReference type="AlphaFoldDB" id="A0A5E4NFY4"/>
<reference evidence="3 4" key="1">
    <citation type="submission" date="2019-08" db="EMBL/GenBank/DDBJ databases">
        <authorList>
            <person name="Alioto T."/>
            <person name="Alioto T."/>
            <person name="Gomez Garrido J."/>
        </authorList>
    </citation>
    <scope>NUCLEOTIDE SEQUENCE [LARGE SCALE GENOMIC DNA]</scope>
</reference>
<dbReference type="Proteomes" id="UP000325440">
    <property type="component" value="Unassembled WGS sequence"/>
</dbReference>
<dbReference type="GO" id="GO:0004519">
    <property type="term" value="F:endonuclease activity"/>
    <property type="evidence" value="ECO:0007669"/>
    <property type="project" value="UniProtKB-KW"/>
</dbReference>
<dbReference type="CDD" id="cd09077">
    <property type="entry name" value="R1-I-EN"/>
    <property type="match status" value="1"/>
</dbReference>
<evidence type="ECO:0000256" key="1">
    <source>
        <dbReference type="SAM" id="MobiDB-lite"/>
    </source>
</evidence>
<dbReference type="SUPFAM" id="SSF56219">
    <property type="entry name" value="DNase I-like"/>
    <property type="match status" value="1"/>
</dbReference>
<sequence length="903" mass="97606">MSISTAFRTAGQRTNLASGPVVRQRMRLGVNREDHWTMSLSWLISYMFFVSLIHKLFCSSERLRPLGMVRSSDAASRKITELKEQQTRFQIKTEQSAQLEEIRRVVVSKDPATGNEVEDLGRSGDIIRAISSIGEELKAQRVAISLLKARAQKPTGQVKAAAGPASAENDYAGVQAEETAGGSWTDVVRRNRPRDRAGKATATAGPAVAPRRAYRAAAVMVKVSREEYPELAKKIRSGVRQEVIGDHIIGMRQCRTGCLLIEVRGDTAQVETVRAEVARSAGEEVPVRSLKTMAMVEVSDLDQWTTKKEEVANVLCDATGTEPEAINVVSMRQQFGGAQAAFIRVAKEVAGKLVEESGSACASLSGICRAVAPGRTGPLPVCTAAGRATARLRVKPPPMRGAPSSGSCSGGDRDRARLRINVDGGRAAHDLMEASAVALKADILIVGEPGRAAVVIANPQLALTESDPGVEDGFRWVTCGGHRYYACYWSPNTDFAGFEDFLLRLESSVRSSGVPVVVAGDFNAKSPEWGDSREGAKGRALVDWAASLDLAVCNRGGRPTFTRAHGTGVSSSCIDVSFVSRSLNPAADWRVLDDYTGSLHHYIVFDVADRPAVCALPPERRWSWRKLYPQKLQEAIDSVRVPETFVDAASGAEVVGVILNDVCAATQEILPTSQEEAHQTPVKGLAGRGRSREGRVQGPPVRAEESDPEQQGVLEGAVPTGRQRPVRPPVQAHQQEVARQAGDPRENGEYSRYAILDGPHSSQLACSGGHHGVPEITCAEVASVGACLPRGKAPGPDGVPDIVVGALARRRPDILWGLFNACLQESEFPEWGKLAKLVLLRKGDKPLDSPSAYRPICLLDSVGKFFERLIKRRIEEVIEDGGGFNDRHHLYINGSSARLSPWM</sequence>
<accession>A0A5E4NFY4</accession>
<proteinExistence type="predicted"/>
<feature type="region of interest" description="Disordered" evidence="1">
    <location>
        <begin position="673"/>
        <end position="745"/>
    </location>
</feature>
<dbReference type="Pfam" id="PF14529">
    <property type="entry name" value="Exo_endo_phos_2"/>
    <property type="match status" value="1"/>
</dbReference>
<evidence type="ECO:0000313" key="4">
    <source>
        <dbReference type="Proteomes" id="UP000325440"/>
    </source>
</evidence>
<dbReference type="InterPro" id="IPR005135">
    <property type="entry name" value="Endo/exonuclease/phosphatase"/>
</dbReference>